<name>A0AA38GTS4_TAXCH</name>
<feature type="non-terminal residue" evidence="1">
    <location>
        <position position="1"/>
    </location>
</feature>
<accession>A0AA38GTS4</accession>
<protein>
    <submittedName>
        <fullName evidence="1">Uncharacterized protein</fullName>
    </submittedName>
</protein>
<reference evidence="1 2" key="1">
    <citation type="journal article" date="2021" name="Nat. Plants">
        <title>The Taxus genome provides insights into paclitaxel biosynthesis.</title>
        <authorList>
            <person name="Xiong X."/>
            <person name="Gou J."/>
            <person name="Liao Q."/>
            <person name="Li Y."/>
            <person name="Zhou Q."/>
            <person name="Bi G."/>
            <person name="Li C."/>
            <person name="Du R."/>
            <person name="Wang X."/>
            <person name="Sun T."/>
            <person name="Guo L."/>
            <person name="Liang H."/>
            <person name="Lu P."/>
            <person name="Wu Y."/>
            <person name="Zhang Z."/>
            <person name="Ro D.K."/>
            <person name="Shang Y."/>
            <person name="Huang S."/>
            <person name="Yan J."/>
        </authorList>
    </citation>
    <scope>NUCLEOTIDE SEQUENCE [LARGE SCALE GENOMIC DNA]</scope>
    <source>
        <strain evidence="1">Ta-2019</strain>
    </source>
</reference>
<dbReference type="Proteomes" id="UP000824469">
    <property type="component" value="Unassembled WGS sequence"/>
</dbReference>
<sequence length="135" mass="15513">SKREEEVTEILPDGVVKSEEKKITLKGNKRVRLSCWKPESVLKMRREKEGCEQPTEEEILMEDVEVAKNEVESGVMAALEVVENGALMIHHVTTSYEKNARHGEELDNMSMRHKEEMQGVFGESFDFHNMFDLCA</sequence>
<feature type="non-terminal residue" evidence="1">
    <location>
        <position position="135"/>
    </location>
</feature>
<evidence type="ECO:0000313" key="2">
    <source>
        <dbReference type="Proteomes" id="UP000824469"/>
    </source>
</evidence>
<dbReference type="EMBL" id="JAHRHJ020000001">
    <property type="protein sequence ID" value="KAH9329694.1"/>
    <property type="molecule type" value="Genomic_DNA"/>
</dbReference>
<proteinExistence type="predicted"/>
<keyword evidence="2" id="KW-1185">Reference proteome</keyword>
<organism evidence="1 2">
    <name type="scientific">Taxus chinensis</name>
    <name type="common">Chinese yew</name>
    <name type="synonym">Taxus wallichiana var. chinensis</name>
    <dbReference type="NCBI Taxonomy" id="29808"/>
    <lineage>
        <taxon>Eukaryota</taxon>
        <taxon>Viridiplantae</taxon>
        <taxon>Streptophyta</taxon>
        <taxon>Embryophyta</taxon>
        <taxon>Tracheophyta</taxon>
        <taxon>Spermatophyta</taxon>
        <taxon>Pinopsida</taxon>
        <taxon>Pinidae</taxon>
        <taxon>Conifers II</taxon>
        <taxon>Cupressales</taxon>
        <taxon>Taxaceae</taxon>
        <taxon>Taxus</taxon>
    </lineage>
</organism>
<dbReference type="AlphaFoldDB" id="A0AA38GTS4"/>
<comment type="caution">
    <text evidence="1">The sequence shown here is derived from an EMBL/GenBank/DDBJ whole genome shotgun (WGS) entry which is preliminary data.</text>
</comment>
<gene>
    <name evidence="1" type="ORF">KI387_001802</name>
</gene>
<evidence type="ECO:0000313" key="1">
    <source>
        <dbReference type="EMBL" id="KAH9329694.1"/>
    </source>
</evidence>